<dbReference type="EMBL" id="BSFP01000021">
    <property type="protein sequence ID" value="GLL02151.1"/>
    <property type="molecule type" value="Genomic_DNA"/>
</dbReference>
<feature type="domain" description="Cupin type-2" evidence="1">
    <location>
        <begin position="57"/>
        <end position="126"/>
    </location>
</feature>
<dbReference type="RefSeq" id="WP_271189236.1">
    <property type="nucleotide sequence ID" value="NZ_BSFP01000021.1"/>
</dbReference>
<organism evidence="2 3">
    <name type="scientific">Dactylosporangium matsuzakiense</name>
    <dbReference type="NCBI Taxonomy" id="53360"/>
    <lineage>
        <taxon>Bacteria</taxon>
        <taxon>Bacillati</taxon>
        <taxon>Actinomycetota</taxon>
        <taxon>Actinomycetes</taxon>
        <taxon>Micromonosporales</taxon>
        <taxon>Micromonosporaceae</taxon>
        <taxon>Dactylosporangium</taxon>
    </lineage>
</organism>
<evidence type="ECO:0000259" key="1">
    <source>
        <dbReference type="Pfam" id="PF07883"/>
    </source>
</evidence>
<dbReference type="SUPFAM" id="SSF51182">
    <property type="entry name" value="RmlC-like cupins"/>
    <property type="match status" value="1"/>
</dbReference>
<reference evidence="2" key="1">
    <citation type="journal article" date="2014" name="Int. J. Syst. Evol. Microbiol.">
        <title>Complete genome sequence of Corynebacterium casei LMG S-19264T (=DSM 44701T), isolated from a smear-ripened cheese.</title>
        <authorList>
            <consortium name="US DOE Joint Genome Institute (JGI-PGF)"/>
            <person name="Walter F."/>
            <person name="Albersmeier A."/>
            <person name="Kalinowski J."/>
            <person name="Ruckert C."/>
        </authorList>
    </citation>
    <scope>NUCLEOTIDE SEQUENCE</scope>
    <source>
        <strain evidence="2">VKM Ac-1321</strain>
    </source>
</reference>
<reference evidence="2" key="2">
    <citation type="submission" date="2023-01" db="EMBL/GenBank/DDBJ databases">
        <authorList>
            <person name="Sun Q."/>
            <person name="Evtushenko L."/>
        </authorList>
    </citation>
    <scope>NUCLEOTIDE SEQUENCE</scope>
    <source>
        <strain evidence="2">VKM Ac-1321</strain>
    </source>
</reference>
<name>A0A9W6KKW9_9ACTN</name>
<dbReference type="InterPro" id="IPR014710">
    <property type="entry name" value="RmlC-like_jellyroll"/>
</dbReference>
<dbReference type="InterPro" id="IPR011051">
    <property type="entry name" value="RmlC_Cupin_sf"/>
</dbReference>
<accession>A0A9W6KKW9</accession>
<dbReference type="Proteomes" id="UP001143480">
    <property type="component" value="Unassembled WGS sequence"/>
</dbReference>
<dbReference type="Gene3D" id="2.60.120.10">
    <property type="entry name" value="Jelly Rolls"/>
    <property type="match status" value="1"/>
</dbReference>
<dbReference type="AlphaFoldDB" id="A0A9W6KKW9"/>
<protein>
    <recommendedName>
        <fullName evidence="1">Cupin type-2 domain-containing protein</fullName>
    </recommendedName>
</protein>
<dbReference type="Pfam" id="PF07883">
    <property type="entry name" value="Cupin_2"/>
    <property type="match status" value="1"/>
</dbReference>
<comment type="caution">
    <text evidence="2">The sequence shown here is derived from an EMBL/GenBank/DDBJ whole genome shotgun (WGS) entry which is preliminary data.</text>
</comment>
<sequence length="159" mass="17678">MSDSEYLRDLFAGGEVHPMLSAGGIRASGIDRAKQVSKGWGEERWLVEESAPWGFKLIHIRAGQRTSLQYHDQKEEACLILRGRAVMYDAASPEDEIRATRVGPGDVVHIKPGHVHRFEGVTDMTMVEVSTPQLDDVVRIADDFARGNGRIAAEHAEER</sequence>
<proteinExistence type="predicted"/>
<dbReference type="InterPro" id="IPR013096">
    <property type="entry name" value="Cupin_2"/>
</dbReference>
<evidence type="ECO:0000313" key="2">
    <source>
        <dbReference type="EMBL" id="GLL02151.1"/>
    </source>
</evidence>
<gene>
    <name evidence="2" type="ORF">GCM10017581_038930</name>
</gene>
<keyword evidence="3" id="KW-1185">Reference proteome</keyword>
<evidence type="ECO:0000313" key="3">
    <source>
        <dbReference type="Proteomes" id="UP001143480"/>
    </source>
</evidence>